<keyword evidence="1" id="KW-0805">Transcription regulation</keyword>
<dbReference type="NCBIfam" id="NF033788">
    <property type="entry name" value="HTH_metalloreg"/>
    <property type="match status" value="1"/>
</dbReference>
<evidence type="ECO:0000256" key="2">
    <source>
        <dbReference type="ARBA" id="ARBA00023125"/>
    </source>
</evidence>
<evidence type="ECO:0000313" key="5">
    <source>
        <dbReference type="EMBL" id="MFD2602591.1"/>
    </source>
</evidence>
<name>A0ABW5NV54_9FLAO</name>
<dbReference type="RefSeq" id="WP_379821016.1">
    <property type="nucleotide sequence ID" value="NZ_JBHUMD010000026.1"/>
</dbReference>
<evidence type="ECO:0000256" key="1">
    <source>
        <dbReference type="ARBA" id="ARBA00023015"/>
    </source>
</evidence>
<dbReference type="PRINTS" id="PR00778">
    <property type="entry name" value="HTHARSR"/>
</dbReference>
<feature type="domain" description="HTH arsR-type" evidence="4">
    <location>
        <begin position="8"/>
        <end position="106"/>
    </location>
</feature>
<dbReference type="InterPro" id="IPR011991">
    <property type="entry name" value="ArsR-like_HTH"/>
</dbReference>
<sequence length="110" mass="12163">MGATKTDHFTDKQNELAILAKAIGHPARIAILEYLMKVDTCICGDIVNEMPLAQPTVSQHLKELKNAGLIKGNIEGNAICYCINEEGFEKIKGFFQDIADYSQNKKTNCC</sequence>
<keyword evidence="3" id="KW-0804">Transcription</keyword>
<reference evidence="6" key="1">
    <citation type="journal article" date="2019" name="Int. J. Syst. Evol. Microbiol.">
        <title>The Global Catalogue of Microorganisms (GCM) 10K type strain sequencing project: providing services to taxonomists for standard genome sequencing and annotation.</title>
        <authorList>
            <consortium name="The Broad Institute Genomics Platform"/>
            <consortium name="The Broad Institute Genome Sequencing Center for Infectious Disease"/>
            <person name="Wu L."/>
            <person name="Ma J."/>
        </authorList>
    </citation>
    <scope>NUCLEOTIDE SEQUENCE [LARGE SCALE GENOMIC DNA]</scope>
    <source>
        <strain evidence="6">KCTC 42107</strain>
    </source>
</reference>
<accession>A0ABW5NV54</accession>
<dbReference type="CDD" id="cd00090">
    <property type="entry name" value="HTH_ARSR"/>
    <property type="match status" value="1"/>
</dbReference>
<dbReference type="InterPro" id="IPR001845">
    <property type="entry name" value="HTH_ArsR_DNA-bd_dom"/>
</dbReference>
<dbReference type="EMBL" id="JBHUMD010000026">
    <property type="protein sequence ID" value="MFD2602591.1"/>
    <property type="molecule type" value="Genomic_DNA"/>
</dbReference>
<keyword evidence="2" id="KW-0238">DNA-binding</keyword>
<dbReference type="PANTHER" id="PTHR33154">
    <property type="entry name" value="TRANSCRIPTIONAL REGULATOR, ARSR FAMILY"/>
    <property type="match status" value="1"/>
</dbReference>
<dbReference type="InterPro" id="IPR036388">
    <property type="entry name" value="WH-like_DNA-bd_sf"/>
</dbReference>
<evidence type="ECO:0000259" key="4">
    <source>
        <dbReference type="PROSITE" id="PS50987"/>
    </source>
</evidence>
<dbReference type="Proteomes" id="UP001597480">
    <property type="component" value="Unassembled WGS sequence"/>
</dbReference>
<dbReference type="PROSITE" id="PS50987">
    <property type="entry name" value="HTH_ARSR_2"/>
    <property type="match status" value="1"/>
</dbReference>
<dbReference type="PANTHER" id="PTHR33154:SF15">
    <property type="entry name" value="REGULATORY PROTEIN ARSR"/>
    <property type="match status" value="1"/>
</dbReference>
<protein>
    <submittedName>
        <fullName evidence="5">ArsR/SmtB family transcription factor</fullName>
    </submittedName>
</protein>
<organism evidence="5 6">
    <name type="scientific">Flavobacterium suzhouense</name>
    <dbReference type="NCBI Taxonomy" id="1529638"/>
    <lineage>
        <taxon>Bacteria</taxon>
        <taxon>Pseudomonadati</taxon>
        <taxon>Bacteroidota</taxon>
        <taxon>Flavobacteriia</taxon>
        <taxon>Flavobacteriales</taxon>
        <taxon>Flavobacteriaceae</taxon>
        <taxon>Flavobacterium</taxon>
    </lineage>
</organism>
<dbReference type="InterPro" id="IPR036390">
    <property type="entry name" value="WH_DNA-bd_sf"/>
</dbReference>
<evidence type="ECO:0000313" key="6">
    <source>
        <dbReference type="Proteomes" id="UP001597480"/>
    </source>
</evidence>
<dbReference type="Pfam" id="PF01022">
    <property type="entry name" value="HTH_5"/>
    <property type="match status" value="1"/>
</dbReference>
<gene>
    <name evidence="5" type="ORF">ACFSR3_11030</name>
</gene>
<dbReference type="SUPFAM" id="SSF46785">
    <property type="entry name" value="Winged helix' DNA-binding domain"/>
    <property type="match status" value="1"/>
</dbReference>
<evidence type="ECO:0000256" key="3">
    <source>
        <dbReference type="ARBA" id="ARBA00023163"/>
    </source>
</evidence>
<keyword evidence="6" id="KW-1185">Reference proteome</keyword>
<proteinExistence type="predicted"/>
<dbReference type="SMART" id="SM00418">
    <property type="entry name" value="HTH_ARSR"/>
    <property type="match status" value="1"/>
</dbReference>
<comment type="caution">
    <text evidence="5">The sequence shown here is derived from an EMBL/GenBank/DDBJ whole genome shotgun (WGS) entry which is preliminary data.</text>
</comment>
<dbReference type="InterPro" id="IPR051081">
    <property type="entry name" value="HTH_MetalResp_TranReg"/>
</dbReference>
<dbReference type="Gene3D" id="1.10.10.10">
    <property type="entry name" value="Winged helix-like DNA-binding domain superfamily/Winged helix DNA-binding domain"/>
    <property type="match status" value="1"/>
</dbReference>